<gene>
    <name evidence="1" type="ORF">T265_08868</name>
</gene>
<dbReference type="EMBL" id="KL596860">
    <property type="protein sequence ID" value="KER23220.1"/>
    <property type="molecule type" value="Genomic_DNA"/>
</dbReference>
<name>A0A074ZIR4_OPIVI</name>
<dbReference type="AlphaFoldDB" id="A0A074ZIR4"/>
<dbReference type="RefSeq" id="XP_009173049.1">
    <property type="nucleotide sequence ID" value="XM_009174785.1"/>
</dbReference>
<accession>A0A074ZIR4</accession>
<sequence>MREAPCNLWTMISDKYSLSNDSTEETEDDSMDELRRYSRIDNVMRLLITGKLESRRYTSHIAQKPDTHLISYMSQETDETVKQARASFRMFSFIKAWSKAYEHLDRLTPLTYIRLKNKLEKWFRESNLKRRVLRRSQIVYNPGVMDIVPENRLKFKRIWERIQKEYGVKRLILNNIIKQSELANRMQEKQKAQFQSVAKTLAAKERQHIISMKQSGFISQKELQFYLDYLKNKTRQSETEASVPKPEIIRKSEKIPFVETSSPEKFSIEPLRRFMVRRLKELITTSPEIKENIPETFFHDALSTDVCRLSQESFDSYTHEQLDWFKKNSHIEDEEFDDIGSELFRQFGRYSKTSSTGTFRDESISIFDEGNPDRYTIMQLFKAAESILKPRKSQQ</sequence>
<evidence type="ECO:0000313" key="2">
    <source>
        <dbReference type="Proteomes" id="UP000054324"/>
    </source>
</evidence>
<organism evidence="1 2">
    <name type="scientific">Opisthorchis viverrini</name>
    <name type="common">Southeast Asian liver fluke</name>
    <dbReference type="NCBI Taxonomy" id="6198"/>
    <lineage>
        <taxon>Eukaryota</taxon>
        <taxon>Metazoa</taxon>
        <taxon>Spiralia</taxon>
        <taxon>Lophotrochozoa</taxon>
        <taxon>Platyhelminthes</taxon>
        <taxon>Trematoda</taxon>
        <taxon>Digenea</taxon>
        <taxon>Opisthorchiida</taxon>
        <taxon>Opisthorchiata</taxon>
        <taxon>Opisthorchiidae</taxon>
        <taxon>Opisthorchis</taxon>
    </lineage>
</organism>
<protein>
    <submittedName>
        <fullName evidence="1">Uncharacterized protein</fullName>
    </submittedName>
</protein>
<dbReference type="CTD" id="20323047"/>
<keyword evidence="2" id="KW-1185">Reference proteome</keyword>
<evidence type="ECO:0000313" key="1">
    <source>
        <dbReference type="EMBL" id="KER23220.1"/>
    </source>
</evidence>
<dbReference type="KEGG" id="ovi:T265_08868"/>
<reference evidence="1 2" key="1">
    <citation type="submission" date="2013-11" db="EMBL/GenBank/DDBJ databases">
        <title>Opisthorchis viverrini - life in the bile duct.</title>
        <authorList>
            <person name="Young N.D."/>
            <person name="Nagarajan N."/>
            <person name="Lin S.J."/>
            <person name="Korhonen P.K."/>
            <person name="Jex A.R."/>
            <person name="Hall R.S."/>
            <person name="Safavi-Hemami H."/>
            <person name="Kaewkong W."/>
            <person name="Bertrand D."/>
            <person name="Gao S."/>
            <person name="Seet Q."/>
            <person name="Wongkham S."/>
            <person name="Teh B.T."/>
            <person name="Wongkham C."/>
            <person name="Intapan P.M."/>
            <person name="Maleewong W."/>
            <person name="Yang X."/>
            <person name="Hu M."/>
            <person name="Wang Z."/>
            <person name="Hofmann A."/>
            <person name="Sternberg P.W."/>
            <person name="Tan P."/>
            <person name="Wang J."/>
            <person name="Gasser R.B."/>
        </authorList>
    </citation>
    <scope>NUCLEOTIDE SEQUENCE [LARGE SCALE GENOMIC DNA]</scope>
</reference>
<dbReference type="Proteomes" id="UP000054324">
    <property type="component" value="Unassembled WGS sequence"/>
</dbReference>
<proteinExistence type="predicted"/>
<dbReference type="GeneID" id="20323047"/>
<dbReference type="OrthoDB" id="6261899at2759"/>